<proteinExistence type="predicted"/>
<dbReference type="SUPFAM" id="SSF53328">
    <property type="entry name" value="Formyltransferase"/>
    <property type="match status" value="1"/>
</dbReference>
<dbReference type="InterPro" id="IPR011034">
    <property type="entry name" value="Formyl_transferase-like_C_sf"/>
</dbReference>
<evidence type="ECO:0000259" key="1">
    <source>
        <dbReference type="Pfam" id="PF00551"/>
    </source>
</evidence>
<gene>
    <name evidence="3" type="ORF">FEM01_11245</name>
</gene>
<dbReference type="GO" id="GO:0004479">
    <property type="term" value="F:methionyl-tRNA formyltransferase activity"/>
    <property type="evidence" value="ECO:0007669"/>
    <property type="project" value="TreeGrafter"/>
</dbReference>
<dbReference type="AlphaFoldDB" id="A0A5R8Z7Q6"/>
<name>A0A5R8Z7Q6_9PSED</name>
<accession>A0A5R8Z7Q6</accession>
<evidence type="ECO:0000313" key="4">
    <source>
        <dbReference type="Proteomes" id="UP000309819"/>
    </source>
</evidence>
<feature type="domain" description="Formyl transferase C-terminal" evidence="2">
    <location>
        <begin position="226"/>
        <end position="302"/>
    </location>
</feature>
<keyword evidence="3" id="KW-0808">Transferase</keyword>
<dbReference type="Proteomes" id="UP000309819">
    <property type="component" value="Unassembled WGS sequence"/>
</dbReference>
<dbReference type="PANTHER" id="PTHR11138:SF5">
    <property type="entry name" value="METHIONYL-TRNA FORMYLTRANSFERASE, MITOCHONDRIAL"/>
    <property type="match status" value="1"/>
</dbReference>
<dbReference type="InterPro" id="IPR036477">
    <property type="entry name" value="Formyl_transf_N_sf"/>
</dbReference>
<dbReference type="Pfam" id="PF02911">
    <property type="entry name" value="Formyl_trans_C"/>
    <property type="match status" value="1"/>
</dbReference>
<comment type="caution">
    <text evidence="3">The sequence shown here is derived from an EMBL/GenBank/DDBJ whole genome shotgun (WGS) entry which is preliminary data.</text>
</comment>
<keyword evidence="4" id="KW-1185">Reference proteome</keyword>
<dbReference type="RefSeq" id="WP_138219511.1">
    <property type="nucleotide sequence ID" value="NZ_VAUO01000004.1"/>
</dbReference>
<dbReference type="OrthoDB" id="9802815at2"/>
<dbReference type="InterPro" id="IPR005793">
    <property type="entry name" value="Formyl_trans_C"/>
</dbReference>
<dbReference type="SUPFAM" id="SSF50486">
    <property type="entry name" value="FMT C-terminal domain-like"/>
    <property type="match status" value="1"/>
</dbReference>
<dbReference type="GO" id="GO:0005829">
    <property type="term" value="C:cytosol"/>
    <property type="evidence" value="ECO:0007669"/>
    <property type="project" value="TreeGrafter"/>
</dbReference>
<evidence type="ECO:0000313" key="3">
    <source>
        <dbReference type="EMBL" id="TLP61157.1"/>
    </source>
</evidence>
<dbReference type="PANTHER" id="PTHR11138">
    <property type="entry name" value="METHIONYL-TRNA FORMYLTRANSFERASE"/>
    <property type="match status" value="1"/>
</dbReference>
<reference evidence="3 4" key="1">
    <citation type="submission" date="2019-05" db="EMBL/GenBank/DDBJ databases">
        <title>Pseudomonas sp. SC006 isolated from lettuce that can produce HBGAs.</title>
        <authorList>
            <person name="Wang D."/>
            <person name="Liao N."/>
            <person name="Liu D."/>
            <person name="Zhang Z."/>
            <person name="Zou S."/>
        </authorList>
    </citation>
    <scope>NUCLEOTIDE SEQUENCE [LARGE SCALE GENOMIC DNA]</scope>
    <source>
        <strain evidence="3 4">SC006</strain>
    </source>
</reference>
<dbReference type="Pfam" id="PF00551">
    <property type="entry name" value="Formyl_trans_N"/>
    <property type="match status" value="1"/>
</dbReference>
<protein>
    <submittedName>
        <fullName evidence="3">Methionyl-tRNA formyltransferase</fullName>
    </submittedName>
</protein>
<feature type="domain" description="Formyl transferase N-terminal" evidence="1">
    <location>
        <begin position="81"/>
        <end position="171"/>
    </location>
</feature>
<dbReference type="InterPro" id="IPR002376">
    <property type="entry name" value="Formyl_transf_N"/>
</dbReference>
<dbReference type="EMBL" id="VAUO01000004">
    <property type="protein sequence ID" value="TLP61157.1"/>
    <property type="molecule type" value="Genomic_DNA"/>
</dbReference>
<dbReference type="Gene3D" id="3.40.50.12230">
    <property type="match status" value="1"/>
</dbReference>
<sequence>MLKILIITQGLSRIVTPLVTSQHNVVAVLESAPRGARPGWPWRLLGRLRSKVAKAFFAVDNLQDYCRAEGIAYRMLYSSQDPGLPEWVNRFAPDLIVVHSMSQLLSKSIYSLPRLGAINLHPSLLPKYRGPNPDFWHYYDVDLTPGVTVHYIDEGEDTGDILAQGFINVPLGIKSPDRSQRLISEVGVRLLLQTLDALNAGTATRQPQPVHVSNRRARNLRAEEHATIIEWQQWPVERVWNVLRGTEQWLNAIAQPGGVYTGQRWSVGDYHVASTGQFQPGEVYRHEGHFRVACKEGYISLTRTFHLKFLLIHIVTRLLKQVAR</sequence>
<evidence type="ECO:0000259" key="2">
    <source>
        <dbReference type="Pfam" id="PF02911"/>
    </source>
</evidence>
<organism evidence="3 4">
    <name type="scientific">Pseudomonas mosselii</name>
    <dbReference type="NCBI Taxonomy" id="78327"/>
    <lineage>
        <taxon>Bacteria</taxon>
        <taxon>Pseudomonadati</taxon>
        <taxon>Pseudomonadota</taxon>
        <taxon>Gammaproteobacteria</taxon>
        <taxon>Pseudomonadales</taxon>
        <taxon>Pseudomonadaceae</taxon>
        <taxon>Pseudomonas</taxon>
    </lineage>
</organism>